<dbReference type="Pfam" id="PF08531">
    <property type="entry name" value="Bac_rhamnosid_N"/>
    <property type="match status" value="1"/>
</dbReference>
<dbReference type="Pfam" id="PF05592">
    <property type="entry name" value="Bac_rhamnosid"/>
    <property type="match status" value="1"/>
</dbReference>
<dbReference type="PANTHER" id="PTHR34987">
    <property type="entry name" value="C, PUTATIVE (AFU_ORTHOLOGUE AFUA_3G02880)-RELATED"/>
    <property type="match status" value="1"/>
</dbReference>
<evidence type="ECO:0000313" key="4">
    <source>
        <dbReference type="EMBL" id="MDX2910481.1"/>
    </source>
</evidence>
<organism evidence="4 5">
    <name type="scientific">Streptomyces griseiscabiei</name>
    <dbReference type="NCBI Taxonomy" id="2993540"/>
    <lineage>
        <taxon>Bacteria</taxon>
        <taxon>Bacillati</taxon>
        <taxon>Actinomycetota</taxon>
        <taxon>Actinomycetes</taxon>
        <taxon>Kitasatosporales</taxon>
        <taxon>Streptomycetaceae</taxon>
        <taxon>Streptomyces</taxon>
    </lineage>
</organism>
<dbReference type="InterPro" id="IPR013737">
    <property type="entry name" value="Bac_rhamnosid_N"/>
</dbReference>
<gene>
    <name evidence="4" type="ORF">PV517_17450</name>
</gene>
<dbReference type="InterPro" id="IPR008979">
    <property type="entry name" value="Galactose-bd-like_sf"/>
</dbReference>
<keyword evidence="5" id="KW-1185">Reference proteome</keyword>
<proteinExistence type="predicted"/>
<accession>A0ABU4L437</accession>
<dbReference type="SUPFAM" id="SSF48208">
    <property type="entry name" value="Six-hairpin glycosidases"/>
    <property type="match status" value="1"/>
</dbReference>
<dbReference type="InterPro" id="IPR008902">
    <property type="entry name" value="Rhamnosid_concanavalin"/>
</dbReference>
<feature type="domain" description="Alpha-L-rhamnosidase concanavalin-like" evidence="1">
    <location>
        <begin position="304"/>
        <end position="377"/>
    </location>
</feature>
<dbReference type="InterPro" id="IPR035396">
    <property type="entry name" value="Bac_rhamnosid6H"/>
</dbReference>
<dbReference type="InterPro" id="IPR008928">
    <property type="entry name" value="6-hairpin_glycosidase_sf"/>
</dbReference>
<dbReference type="Gene3D" id="2.60.420.10">
    <property type="entry name" value="Maltose phosphorylase, domain 3"/>
    <property type="match status" value="1"/>
</dbReference>
<dbReference type="PANTHER" id="PTHR34987:SF4">
    <property type="entry name" value="ALPHA-L-RHAMNOSIDASE C-TERMINAL DOMAIN-CONTAINING PROTEIN"/>
    <property type="match status" value="1"/>
</dbReference>
<dbReference type="RefSeq" id="WP_086755536.1">
    <property type="nucleotide sequence ID" value="NZ_JAGJBZ010000002.1"/>
</dbReference>
<comment type="caution">
    <text evidence="4">The sequence shown here is derived from an EMBL/GenBank/DDBJ whole genome shotgun (WGS) entry which is preliminary data.</text>
</comment>
<dbReference type="SUPFAM" id="SSF49785">
    <property type="entry name" value="Galactose-binding domain-like"/>
    <property type="match status" value="1"/>
</dbReference>
<dbReference type="Proteomes" id="UP001271723">
    <property type="component" value="Unassembled WGS sequence"/>
</dbReference>
<dbReference type="Gene3D" id="2.60.120.260">
    <property type="entry name" value="Galactose-binding domain-like"/>
    <property type="match status" value="2"/>
</dbReference>
<feature type="domain" description="Bacterial alpha-L-rhamnosidase N-terminal" evidence="2">
    <location>
        <begin position="79"/>
        <end position="222"/>
    </location>
</feature>
<sequence length="840" mass="91645">MIDNLAAQPPGTDHRSSAHIPGALRDTAWRAHWIGPHTPDHGPGPEGFGPPDTRGPFGRYLFRTTFTLDAVPQAIPARITADSRYVVHLNGREAGRGPVRSQPRRLAYDTLDLAPLAHAGENTLVVLVTYYGKANSFWQPAAANGALGRDAVLVLEADLGDRLLVTDDTWRVLASDAWHSPEAEGMDGIPVECLDARLLPSDWKSGVPDADWQKARIVPALHLGSLARSTPPADPYGPLRPRPIGPLGGDTVTPVRIAVSPPAAVPDDPHPVGHVRTYLSAPELPDPVVASLPLTLAPGTGRAQHVVVDMGRIVCGFVRLDLTAPCGTQVDLMYRETPHVPGANDPFSAPNTGARYIARGHDDSFEACEVNGFRYLHALVTSDGPARIDAVGVREHLYPRAGAAYFRSSDPELDALYTAGVRTVALTSHDAFVDCPTREQRAWVGDAVVHQMVQLATSTDWRPAWHYLDLANSPRPDGILPMSVVGEIEQGGGTTIPDWSLHWLHGVHNLYRHGGQHERDRLAELAPTARRILAWYLPFRTDDGVLSDLPEWNLVDWSSVFTTGASSIVTALWARGLREYAEISTLLRNDGEASWAQRHWERACKGYEMFWDERRGTYVDHLLSGVQQPPASQIAGAAAIASGLAPATRHHRIIDRIMDPGRLVTRSWIGGEGGYDAEKINDEMHGVRRIDWDPEEQVVRAQPFLSYLVHDAAALTGRVPELVGALRRWSRFLHDGYDTFGECWGWGTPAHGWSSTPARDLMTYVLGVTPAEPGFGRARVAPAYGVVERAEGAVPTRDGLLHVAFDSSGVEIDSPVPLTLRLPGGQERSYGTGHTRVPFI</sequence>
<feature type="domain" description="Alpha-L-rhamnosidase six-hairpin glycosidase" evidence="3">
    <location>
        <begin position="403"/>
        <end position="648"/>
    </location>
</feature>
<dbReference type="Gene3D" id="1.50.10.10">
    <property type="match status" value="1"/>
</dbReference>
<evidence type="ECO:0000259" key="1">
    <source>
        <dbReference type="Pfam" id="PF05592"/>
    </source>
</evidence>
<dbReference type="GO" id="GO:0016787">
    <property type="term" value="F:hydrolase activity"/>
    <property type="evidence" value="ECO:0007669"/>
    <property type="project" value="UniProtKB-KW"/>
</dbReference>
<dbReference type="EMBL" id="JARAVY010000006">
    <property type="protein sequence ID" value="MDX2910481.1"/>
    <property type="molecule type" value="Genomic_DNA"/>
</dbReference>
<keyword evidence="4" id="KW-0378">Hydrolase</keyword>
<dbReference type="Pfam" id="PF17389">
    <property type="entry name" value="Bac_rhamnosid6H"/>
    <property type="match status" value="1"/>
</dbReference>
<evidence type="ECO:0000259" key="3">
    <source>
        <dbReference type="Pfam" id="PF17389"/>
    </source>
</evidence>
<reference evidence="4 5" key="1">
    <citation type="journal article" date="2023" name="Microb. Genom.">
        <title>Mesoterricola silvestris gen. nov., sp. nov., Mesoterricola sediminis sp. nov., Geothrix oryzae sp. nov., Geothrix edaphica sp. nov., Geothrix rubra sp. nov., and Geothrix limicola sp. nov., six novel members of Acidobacteriota isolated from soils.</title>
        <authorList>
            <person name="Weisberg A.J."/>
            <person name="Pearce E."/>
            <person name="Kramer C.G."/>
            <person name="Chang J.H."/>
            <person name="Clarke C.R."/>
        </authorList>
    </citation>
    <scope>NUCLEOTIDE SEQUENCE [LARGE SCALE GENOMIC DNA]</scope>
    <source>
        <strain evidence="4 5">NRRL_B-2795</strain>
    </source>
</reference>
<evidence type="ECO:0000313" key="5">
    <source>
        <dbReference type="Proteomes" id="UP001271723"/>
    </source>
</evidence>
<evidence type="ECO:0000259" key="2">
    <source>
        <dbReference type="Pfam" id="PF08531"/>
    </source>
</evidence>
<protein>
    <submittedName>
        <fullName evidence="4">Family 78 glycoside hydrolase catalytic domain</fullName>
    </submittedName>
</protein>
<name>A0ABU4L437_9ACTN</name>
<dbReference type="InterPro" id="IPR012341">
    <property type="entry name" value="6hp_glycosidase-like_sf"/>
</dbReference>